<dbReference type="EMBL" id="JABFDB010000044">
    <property type="protein sequence ID" value="NYZ24746.1"/>
    <property type="molecule type" value="Genomic_DNA"/>
</dbReference>
<protein>
    <submittedName>
        <fullName evidence="1">Uncharacterized protein</fullName>
    </submittedName>
</protein>
<evidence type="ECO:0000313" key="2">
    <source>
        <dbReference type="Proteomes" id="UP000584642"/>
    </source>
</evidence>
<organism evidence="1 2">
    <name type="scientific">Azospirillum oleiclasticum</name>
    <dbReference type="NCBI Taxonomy" id="2735135"/>
    <lineage>
        <taxon>Bacteria</taxon>
        <taxon>Pseudomonadati</taxon>
        <taxon>Pseudomonadota</taxon>
        <taxon>Alphaproteobacteria</taxon>
        <taxon>Rhodospirillales</taxon>
        <taxon>Azospirillaceae</taxon>
        <taxon>Azospirillum</taxon>
    </lineage>
</organism>
<proteinExistence type="predicted"/>
<keyword evidence="2" id="KW-1185">Reference proteome</keyword>
<sequence>MSATIIDLVQHRRKREEEERQRRIDAFDRELRRRLALYLEGDVMAIEPIKDSPYL</sequence>
<gene>
    <name evidence="1" type="ORF">HND93_34005</name>
</gene>
<evidence type="ECO:0000313" key="1">
    <source>
        <dbReference type="EMBL" id="NYZ24746.1"/>
    </source>
</evidence>
<reference evidence="1 2" key="1">
    <citation type="submission" date="2020-05" db="EMBL/GenBank/DDBJ databases">
        <title>Azospirillum oleiclasticum sp. nov, a nitrogen-fixing and heavy crude oil-emulsifying bacterium isolated from the crude oil of Yumen Oilfield.</title>
        <authorList>
            <person name="Wu D."/>
            <person name="Cai M."/>
            <person name="Zhang X."/>
        </authorList>
    </citation>
    <scope>NUCLEOTIDE SEQUENCE [LARGE SCALE GENOMIC DNA]</scope>
    <source>
        <strain evidence="1 2">ROY-1-1-2</strain>
    </source>
</reference>
<dbReference type="RefSeq" id="WP_180286519.1">
    <property type="nucleotide sequence ID" value="NZ_JABFDB010000044.1"/>
</dbReference>
<name>A0ABX2TK57_9PROT</name>
<accession>A0ABX2TK57</accession>
<dbReference type="Proteomes" id="UP000584642">
    <property type="component" value="Unassembled WGS sequence"/>
</dbReference>
<comment type="caution">
    <text evidence="1">The sequence shown here is derived from an EMBL/GenBank/DDBJ whole genome shotgun (WGS) entry which is preliminary data.</text>
</comment>